<feature type="compositionally biased region" description="Basic and acidic residues" evidence="2">
    <location>
        <begin position="491"/>
        <end position="519"/>
    </location>
</feature>
<evidence type="ECO:0000313" key="4">
    <source>
        <dbReference type="EMBL" id="GEU39242.1"/>
    </source>
</evidence>
<protein>
    <submittedName>
        <fullName evidence="4">Uncharacterized mitochondrial protein AtMg00810-like</fullName>
    </submittedName>
</protein>
<comment type="caution">
    <text evidence="4">The sequence shown here is derived from an EMBL/GenBank/DDBJ whole genome shotgun (WGS) entry which is preliminary data.</text>
</comment>
<organism evidence="4">
    <name type="scientific">Tanacetum cinerariifolium</name>
    <name type="common">Dalmatian daisy</name>
    <name type="synonym">Chrysanthemum cinerariifolium</name>
    <dbReference type="NCBI Taxonomy" id="118510"/>
    <lineage>
        <taxon>Eukaryota</taxon>
        <taxon>Viridiplantae</taxon>
        <taxon>Streptophyta</taxon>
        <taxon>Embryophyta</taxon>
        <taxon>Tracheophyta</taxon>
        <taxon>Spermatophyta</taxon>
        <taxon>Magnoliopsida</taxon>
        <taxon>eudicotyledons</taxon>
        <taxon>Gunneridae</taxon>
        <taxon>Pentapetalae</taxon>
        <taxon>asterids</taxon>
        <taxon>campanulids</taxon>
        <taxon>Asterales</taxon>
        <taxon>Asteraceae</taxon>
        <taxon>Asteroideae</taxon>
        <taxon>Anthemideae</taxon>
        <taxon>Anthemidinae</taxon>
        <taxon>Tanacetum</taxon>
    </lineage>
</organism>
<gene>
    <name evidence="4" type="ORF">Tci_011220</name>
</gene>
<keyword evidence="1" id="KW-0175">Coiled coil</keyword>
<dbReference type="InterPro" id="IPR043502">
    <property type="entry name" value="DNA/RNA_pol_sf"/>
</dbReference>
<dbReference type="EMBL" id="BKCJ010001148">
    <property type="protein sequence ID" value="GEU39242.1"/>
    <property type="molecule type" value="Genomic_DNA"/>
</dbReference>
<dbReference type="Pfam" id="PF07727">
    <property type="entry name" value="RVT_2"/>
    <property type="match status" value="1"/>
</dbReference>
<feature type="region of interest" description="Disordered" evidence="2">
    <location>
        <begin position="1133"/>
        <end position="1155"/>
    </location>
</feature>
<proteinExistence type="predicted"/>
<sequence>MLSTIILNDDSHLPTRSADDVEKAYPPTTTEEKLARKNELKARGTLLMALPNEHKLKSNSYKSAKSLMESIEKRLQKLISQLEIHRETISQEDLNMKLLRSLPSEWKTHTIIWRNKPDLETLSMDDVGDGLEVEDGNVNHKSQKILTNDRKESRAPEHQDNTNREAPRRIVPVKNTTLNALVSQCYRLGYDWSKDCAKITKKQSKPDKIEHEIAKIAQKPNSRIFSVQTSSRAAISVNTARLVNTAYPRSTVNGARPTSNVFNKAHSHVRRPFNKFTTNKNSTFNQKVNNVKGNVTTVGLKAVVSNKKGNERLMVDMLPLEETPKEKKITDKSKISTGKLDFEDVYFVIELKFNLFSVSQMCEKKNNILFTDTECVVLSPNFKLLDESQVLLRVPRQNNMYNVDLRNFAPLGGLTCLFANATLDESNLWHRRLGYINFKRENLHITFLENKPNIVEIGPNWMFDIDTLTMSLNYQPVFERNQTNGNAGPKSSKDEVADDAGKKSIEVSRKKNEVQDPTKEVVSPIPITRIQKDHPKEQIIGDPLLVPQTKRMTKISQEHAMKVWRLVDLPKGKHAIGTKWVYRNKKDKRRIVVRNKARLVAQGYTKEVGIDYDEVFAPVDRIEAIRFRRGIINKTLFIKKDKGDILLVQVYVDDIIFGSTKKSLCTEFEGLMHKNFQISSMRELTFFLGLQVMQKDDGIFISQDKYVANILKKFYFSLVKTTSTLIETNKALLKDKEAVDVDVYLYRSMIRSLMYLTASRPDIMFAVCARFQVTPKVLHLHAVKRIFRYLKSQPKLGLWYPRDSPFDLKAFSDSDYARASLDRKSITRVNEDVQIRALIDEKKIIVTEASIRCDLLLKDAEALFETMMVQAPEAVGEGSEEITDLKKRVKKLKRKKKSRTPDLKRLWKVGSTTRVESSKDKESLGDQEDASKQGRLIENINQDVEIILVDETQGGMNEEEISRVNDLDGDEVIVDATAGEEVEQSIKVTKNEVSTVDPITTTGEVVTTAEDVEVTTAATTPQISKDELTLAQTLIKIKAAKPKAIGVIVQEPSKFRTTSSSQPSQLPHAKDKGKGIMVELEKPLKKKDQIEFDEEVPKNLKKKSFDGIQKLFDSVMKRLNTFVDMNTAIVEERSKKSQAEVTEGSSKRAGDELEQESAKRQWLEKEDDFAELKRCLEIVPEDDDDVAIEATTLSSKSPTIVDYKIYKEGKKSYFKIIRVDGNSQSYLTFGKMFKNFKREDLEVLWSIVKERFKKTKSQWITWTIYYFKL</sequence>
<name>A0A6L2JRF2_TANCI</name>
<feature type="compositionally biased region" description="Basic and acidic residues" evidence="2">
    <location>
        <begin position="147"/>
        <end position="168"/>
    </location>
</feature>
<feature type="domain" description="Reverse transcriptase Ty1/copia-type" evidence="3">
    <location>
        <begin position="562"/>
        <end position="627"/>
    </location>
</feature>
<dbReference type="InterPro" id="IPR013103">
    <property type="entry name" value="RVT_2"/>
</dbReference>
<feature type="compositionally biased region" description="Basic and acidic residues" evidence="2">
    <location>
        <begin position="1145"/>
        <end position="1155"/>
    </location>
</feature>
<evidence type="ECO:0000259" key="3">
    <source>
        <dbReference type="Pfam" id="PF07727"/>
    </source>
</evidence>
<dbReference type="AlphaFoldDB" id="A0A6L2JRF2"/>
<accession>A0A6L2JRF2</accession>
<dbReference type="PANTHER" id="PTHR11439:SF495">
    <property type="entry name" value="REVERSE TRANSCRIPTASE, RNA-DEPENDENT DNA POLYMERASE-RELATED"/>
    <property type="match status" value="1"/>
</dbReference>
<dbReference type="PANTHER" id="PTHR11439">
    <property type="entry name" value="GAG-POL-RELATED RETROTRANSPOSON"/>
    <property type="match status" value="1"/>
</dbReference>
<evidence type="ECO:0000256" key="1">
    <source>
        <dbReference type="SAM" id="Coils"/>
    </source>
</evidence>
<feature type="region of interest" description="Disordered" evidence="2">
    <location>
        <begin position="133"/>
        <end position="170"/>
    </location>
</feature>
<evidence type="ECO:0000256" key="2">
    <source>
        <dbReference type="SAM" id="MobiDB-lite"/>
    </source>
</evidence>
<reference evidence="4" key="1">
    <citation type="journal article" date="2019" name="Sci. Rep.">
        <title>Draft genome of Tanacetum cinerariifolium, the natural source of mosquito coil.</title>
        <authorList>
            <person name="Yamashiro T."/>
            <person name="Shiraishi A."/>
            <person name="Satake H."/>
            <person name="Nakayama K."/>
        </authorList>
    </citation>
    <scope>NUCLEOTIDE SEQUENCE</scope>
</reference>
<feature type="coiled-coil region" evidence="1">
    <location>
        <begin position="61"/>
        <end position="88"/>
    </location>
</feature>
<dbReference type="SUPFAM" id="SSF56672">
    <property type="entry name" value="DNA/RNA polymerases"/>
    <property type="match status" value="1"/>
</dbReference>
<feature type="region of interest" description="Disordered" evidence="2">
    <location>
        <begin position="479"/>
        <end position="520"/>
    </location>
</feature>